<reference evidence="8 9" key="1">
    <citation type="journal article" date="2024" name="Science">
        <title>Giant polyketide synthase enzymes in the biosynthesis of giant marine polyether toxins.</title>
        <authorList>
            <person name="Fallon T.R."/>
            <person name="Shende V.V."/>
            <person name="Wierzbicki I.H."/>
            <person name="Pendleton A.L."/>
            <person name="Watervoot N.F."/>
            <person name="Auber R.P."/>
            <person name="Gonzalez D.J."/>
            <person name="Wisecaver J.H."/>
            <person name="Moore B.S."/>
        </authorList>
    </citation>
    <scope>NUCLEOTIDE SEQUENCE [LARGE SCALE GENOMIC DNA]</scope>
    <source>
        <strain evidence="8 9">12B1</strain>
    </source>
</reference>
<keyword evidence="6" id="KW-0732">Signal</keyword>
<evidence type="ECO:0000259" key="7">
    <source>
        <dbReference type="PROSITE" id="PS50059"/>
    </source>
</evidence>
<evidence type="ECO:0000256" key="4">
    <source>
        <dbReference type="ARBA" id="ARBA00023235"/>
    </source>
</evidence>
<dbReference type="Gene3D" id="3.10.50.40">
    <property type="match status" value="1"/>
</dbReference>
<proteinExistence type="predicted"/>
<dbReference type="InterPro" id="IPR001179">
    <property type="entry name" value="PPIase_FKBP_dom"/>
</dbReference>
<sequence length="247" mass="25790">MAARIALLALVGSHAAALRLDAPRKTAHPNRVTLATPSLAAAVTSLPSCALATDLWVELNKPPINLNPFEINPVGWIFFAMYGSYLAWSIARPPSEAEKAYAEKMEREAVAAGALAADFIAQAAAEEGARVLPSGLVYCETVSGAGSPPGLESKVLVHYEGKLANGNVFDSSLARGEPAEFKVGQVIKGWQEGLQLMKPGGKAVLTIPAELAYGPMAVGSIPGNSALQFQVELIEVKEGGGFFGFGS</sequence>
<keyword evidence="4 5" id="KW-0413">Isomerase</keyword>
<comment type="catalytic activity">
    <reaction evidence="1 5">
        <text>[protein]-peptidylproline (omega=180) = [protein]-peptidylproline (omega=0)</text>
        <dbReference type="Rhea" id="RHEA:16237"/>
        <dbReference type="Rhea" id="RHEA-COMP:10747"/>
        <dbReference type="Rhea" id="RHEA-COMP:10748"/>
        <dbReference type="ChEBI" id="CHEBI:83833"/>
        <dbReference type="ChEBI" id="CHEBI:83834"/>
        <dbReference type="EC" id="5.2.1.8"/>
    </reaction>
</comment>
<gene>
    <name evidence="8" type="ORF">AB1Y20_005190</name>
</gene>
<feature type="signal peptide" evidence="6">
    <location>
        <begin position="1"/>
        <end position="17"/>
    </location>
</feature>
<evidence type="ECO:0000256" key="5">
    <source>
        <dbReference type="PROSITE-ProRule" id="PRU00277"/>
    </source>
</evidence>
<evidence type="ECO:0000313" key="8">
    <source>
        <dbReference type="EMBL" id="KAL1511909.1"/>
    </source>
</evidence>
<feature type="domain" description="PPIase FKBP-type" evidence="7">
    <location>
        <begin position="152"/>
        <end position="237"/>
    </location>
</feature>
<dbReference type="AlphaFoldDB" id="A0AB34J3K9"/>
<dbReference type="GO" id="GO:0003755">
    <property type="term" value="F:peptidyl-prolyl cis-trans isomerase activity"/>
    <property type="evidence" value="ECO:0007669"/>
    <property type="project" value="UniProtKB-KW"/>
</dbReference>
<evidence type="ECO:0000313" key="9">
    <source>
        <dbReference type="Proteomes" id="UP001515480"/>
    </source>
</evidence>
<dbReference type="PANTHER" id="PTHR43811:SF23">
    <property type="entry name" value="FKBP-TYPE 22 KDA PEPTIDYL-PROLYL CIS-TRANS ISOMERASE"/>
    <property type="match status" value="1"/>
</dbReference>
<dbReference type="EMBL" id="JBGBPQ010000013">
    <property type="protein sequence ID" value="KAL1511909.1"/>
    <property type="molecule type" value="Genomic_DNA"/>
</dbReference>
<protein>
    <recommendedName>
        <fullName evidence="2 5">peptidylprolyl isomerase</fullName>
        <ecNumber evidence="2 5">5.2.1.8</ecNumber>
    </recommendedName>
</protein>
<keyword evidence="3 5" id="KW-0697">Rotamase</keyword>
<evidence type="ECO:0000256" key="6">
    <source>
        <dbReference type="SAM" id="SignalP"/>
    </source>
</evidence>
<dbReference type="Proteomes" id="UP001515480">
    <property type="component" value="Unassembled WGS sequence"/>
</dbReference>
<dbReference type="EC" id="5.2.1.8" evidence="2 5"/>
<organism evidence="8 9">
    <name type="scientific">Prymnesium parvum</name>
    <name type="common">Toxic golden alga</name>
    <dbReference type="NCBI Taxonomy" id="97485"/>
    <lineage>
        <taxon>Eukaryota</taxon>
        <taxon>Haptista</taxon>
        <taxon>Haptophyta</taxon>
        <taxon>Prymnesiophyceae</taxon>
        <taxon>Prymnesiales</taxon>
        <taxon>Prymnesiaceae</taxon>
        <taxon>Prymnesium</taxon>
    </lineage>
</organism>
<dbReference type="InterPro" id="IPR046357">
    <property type="entry name" value="PPIase_dom_sf"/>
</dbReference>
<comment type="caution">
    <text evidence="8">The sequence shown here is derived from an EMBL/GenBank/DDBJ whole genome shotgun (WGS) entry which is preliminary data.</text>
</comment>
<keyword evidence="9" id="KW-1185">Reference proteome</keyword>
<evidence type="ECO:0000256" key="3">
    <source>
        <dbReference type="ARBA" id="ARBA00023110"/>
    </source>
</evidence>
<accession>A0AB34J3K9</accession>
<dbReference type="Pfam" id="PF00254">
    <property type="entry name" value="FKBP_C"/>
    <property type="match status" value="1"/>
</dbReference>
<dbReference type="PROSITE" id="PS50059">
    <property type="entry name" value="FKBP_PPIASE"/>
    <property type="match status" value="1"/>
</dbReference>
<feature type="chain" id="PRO_5044289439" description="peptidylprolyl isomerase" evidence="6">
    <location>
        <begin position="18"/>
        <end position="247"/>
    </location>
</feature>
<dbReference type="PANTHER" id="PTHR43811">
    <property type="entry name" value="FKBP-TYPE PEPTIDYL-PROLYL CIS-TRANS ISOMERASE FKPA"/>
    <property type="match status" value="1"/>
</dbReference>
<evidence type="ECO:0000256" key="2">
    <source>
        <dbReference type="ARBA" id="ARBA00013194"/>
    </source>
</evidence>
<dbReference type="SUPFAM" id="SSF54534">
    <property type="entry name" value="FKBP-like"/>
    <property type="match status" value="1"/>
</dbReference>
<name>A0AB34J3K9_PRYPA</name>
<evidence type="ECO:0000256" key="1">
    <source>
        <dbReference type="ARBA" id="ARBA00000971"/>
    </source>
</evidence>